<sequence>MRKGLPRTTHAMARLRGQKRKPSIIGTTLYVAFDADQERQPEQRRKQD</sequence>
<name>A0A8T6Z884_9BURK</name>
<keyword evidence="2" id="KW-1185">Reference proteome</keyword>
<evidence type="ECO:0000313" key="2">
    <source>
        <dbReference type="Proteomes" id="UP000030460"/>
    </source>
</evidence>
<gene>
    <name evidence="1" type="ORF">NH14_007070</name>
</gene>
<organism evidence="1 2">
    <name type="scientific">Paraburkholderia sacchari</name>
    <dbReference type="NCBI Taxonomy" id="159450"/>
    <lineage>
        <taxon>Bacteria</taxon>
        <taxon>Pseudomonadati</taxon>
        <taxon>Pseudomonadota</taxon>
        <taxon>Betaproteobacteria</taxon>
        <taxon>Burkholderiales</taxon>
        <taxon>Burkholderiaceae</taxon>
        <taxon>Paraburkholderia</taxon>
    </lineage>
</organism>
<comment type="caution">
    <text evidence="1">The sequence shown here is derived from an EMBL/GenBank/DDBJ whole genome shotgun (WGS) entry which is preliminary data.</text>
</comment>
<reference evidence="1" key="2">
    <citation type="submission" date="2020-04" db="EMBL/GenBank/DDBJ databases">
        <authorList>
            <person name="Alexandrino P."/>
            <person name="Mendonca T."/>
            <person name="Guaman L."/>
            <person name="Cherix J."/>
            <person name="Lozano-Sakalauskas G."/>
            <person name="Fujita A."/>
            <person name="Filho E.R."/>
            <person name="Long P."/>
            <person name="Padilla G."/>
            <person name="Taciro M.K."/>
            <person name="Gomez J.G."/>
            <person name="Silva L.F."/>
            <person name="Torres M."/>
        </authorList>
    </citation>
    <scope>NUCLEOTIDE SEQUENCE</scope>
    <source>
        <strain evidence="1">LMG 19450</strain>
    </source>
</reference>
<protein>
    <submittedName>
        <fullName evidence="1">Uncharacterized protein</fullName>
    </submittedName>
</protein>
<evidence type="ECO:0000313" key="1">
    <source>
        <dbReference type="EMBL" id="NLP60918.1"/>
    </source>
</evidence>
<proteinExistence type="predicted"/>
<dbReference type="EMBL" id="JTDB02000002">
    <property type="protein sequence ID" value="NLP60918.1"/>
    <property type="molecule type" value="Genomic_DNA"/>
</dbReference>
<dbReference type="Proteomes" id="UP000030460">
    <property type="component" value="Unassembled WGS sequence"/>
</dbReference>
<accession>A0A8T6Z884</accession>
<reference evidence="1" key="1">
    <citation type="journal article" date="2015" name="Genome Announc.">
        <title>Draft Genome Sequence of the Polyhydroxyalkanoate-Producing Bacterium Burkholderia sacchari LMG 19450 Isolated from Brazilian Sugarcane Plantation Soil.</title>
        <authorList>
            <person name="Alexandrino P.M."/>
            <person name="Mendonca T.T."/>
            <person name="Guaman Bautista L.P."/>
            <person name="Cherix J."/>
            <person name="Lozano-Sakalauskas G.C."/>
            <person name="Fujita A."/>
            <person name="Ramos Filho E."/>
            <person name="Long P."/>
            <person name="Padilla G."/>
            <person name="Taciro M.K."/>
            <person name="Gomez J.G."/>
            <person name="Silva L.F."/>
        </authorList>
    </citation>
    <scope>NUCLEOTIDE SEQUENCE</scope>
    <source>
        <strain evidence="1">LMG 19450</strain>
    </source>
</reference>
<dbReference type="AlphaFoldDB" id="A0A8T6Z884"/>